<evidence type="ECO:0000313" key="3">
    <source>
        <dbReference type="Proteomes" id="UP000286268"/>
    </source>
</evidence>
<protein>
    <submittedName>
        <fullName evidence="2">Stage III sporulation protein AD</fullName>
    </submittedName>
</protein>
<dbReference type="KEGG" id="cmah:C1I91_10560"/>
<name>A0A410DSN7_9CLOT</name>
<dbReference type="InterPro" id="IPR014211">
    <property type="entry name" value="Spore_III_AD"/>
</dbReference>
<feature type="transmembrane region" description="Helical" evidence="1">
    <location>
        <begin position="27"/>
        <end position="45"/>
    </location>
</feature>
<dbReference type="EMBL" id="CP025746">
    <property type="protein sequence ID" value="QAA32061.1"/>
    <property type="molecule type" value="Genomic_DNA"/>
</dbReference>
<evidence type="ECO:0000313" key="2">
    <source>
        <dbReference type="EMBL" id="QAA32061.1"/>
    </source>
</evidence>
<feature type="transmembrane region" description="Helical" evidence="1">
    <location>
        <begin position="106"/>
        <end position="127"/>
    </location>
</feature>
<accession>A0A410DSN7</accession>
<dbReference type="RefSeq" id="WP_128212851.1">
    <property type="nucleotide sequence ID" value="NZ_CP025746.1"/>
</dbReference>
<sequence>MLIVKIVGFCFVSLFLYLLLKERKSEVSIFISVVAGILIFLVLVPEITQIIDFIKNIANKANVDILYIGIVLKIVAIAYLTSFCSEICKDSGASSIATKVEFSGKIMILVLSIPVLMAVLDSILNIMQV</sequence>
<dbReference type="NCBIfam" id="TIGR02849">
    <property type="entry name" value="spore_III_AD"/>
    <property type="match status" value="1"/>
</dbReference>
<keyword evidence="1" id="KW-1133">Transmembrane helix</keyword>
<dbReference type="InterPro" id="IPR025664">
    <property type="entry name" value="Spore_III_AC/AD"/>
</dbReference>
<keyword evidence="1" id="KW-0472">Membrane</keyword>
<organism evidence="2 3">
    <name type="scientific">Clostridium manihotivorum</name>
    <dbReference type="NCBI Taxonomy" id="2320868"/>
    <lineage>
        <taxon>Bacteria</taxon>
        <taxon>Bacillati</taxon>
        <taxon>Bacillota</taxon>
        <taxon>Clostridia</taxon>
        <taxon>Eubacteriales</taxon>
        <taxon>Clostridiaceae</taxon>
        <taxon>Clostridium</taxon>
    </lineage>
</organism>
<feature type="transmembrane region" description="Helical" evidence="1">
    <location>
        <begin position="65"/>
        <end position="85"/>
    </location>
</feature>
<proteinExistence type="predicted"/>
<reference evidence="2 3" key="1">
    <citation type="submission" date="2018-01" db="EMBL/GenBank/DDBJ databases">
        <title>Genome Sequencing and Assembly of Anaerobacter polyendosporus strain CT4.</title>
        <authorList>
            <person name="Tachaapaikoon C."/>
            <person name="Sutheeworapong S."/>
            <person name="Jenjaroenpun P."/>
            <person name="Wongsurawat T."/>
            <person name="Nookeaw I."/>
            <person name="Cheawchanlertfa P."/>
            <person name="Kosugi A."/>
            <person name="Cheevadhanarak S."/>
            <person name="Ratanakhanokchai K."/>
        </authorList>
    </citation>
    <scope>NUCLEOTIDE SEQUENCE [LARGE SCALE GENOMIC DNA]</scope>
    <source>
        <strain evidence="2 3">CT4</strain>
    </source>
</reference>
<dbReference type="Pfam" id="PF06686">
    <property type="entry name" value="SpoIIIAC"/>
    <property type="match status" value="2"/>
</dbReference>
<feature type="transmembrane region" description="Helical" evidence="1">
    <location>
        <begin position="6"/>
        <end position="20"/>
    </location>
</feature>
<dbReference type="Proteomes" id="UP000286268">
    <property type="component" value="Chromosome"/>
</dbReference>
<dbReference type="AlphaFoldDB" id="A0A410DSN7"/>
<gene>
    <name evidence="2" type="primary">spoIIIAD</name>
    <name evidence="2" type="ORF">C1I91_10560</name>
</gene>
<keyword evidence="3" id="KW-1185">Reference proteome</keyword>
<dbReference type="OrthoDB" id="1682150at2"/>
<evidence type="ECO:0000256" key="1">
    <source>
        <dbReference type="SAM" id="Phobius"/>
    </source>
</evidence>
<keyword evidence="1" id="KW-0812">Transmembrane</keyword>